<dbReference type="InterPro" id="IPR029044">
    <property type="entry name" value="Nucleotide-diphossugar_trans"/>
</dbReference>
<dbReference type="InterPro" id="IPR050065">
    <property type="entry name" value="GlmU-like"/>
</dbReference>
<evidence type="ECO:0000259" key="3">
    <source>
        <dbReference type="Pfam" id="PF12804"/>
    </source>
</evidence>
<dbReference type="PANTHER" id="PTHR43584">
    <property type="entry name" value="NUCLEOTIDYL TRANSFERASE"/>
    <property type="match status" value="1"/>
</dbReference>
<accession>A0A382IN77</accession>
<dbReference type="EMBL" id="UINC01068050">
    <property type="protein sequence ID" value="SVC00323.1"/>
    <property type="molecule type" value="Genomic_DNA"/>
</dbReference>
<dbReference type="PANTHER" id="PTHR43584:SF8">
    <property type="entry name" value="N-ACETYLMURAMATE ALPHA-1-PHOSPHATE URIDYLYLTRANSFERASE"/>
    <property type="match status" value="1"/>
</dbReference>
<dbReference type="InterPro" id="IPR025877">
    <property type="entry name" value="MobA-like_NTP_Trfase"/>
</dbReference>
<dbReference type="CDD" id="cd02523">
    <property type="entry name" value="PC_cytidylyltransferase"/>
    <property type="match status" value="1"/>
</dbReference>
<evidence type="ECO:0000256" key="1">
    <source>
        <dbReference type="ARBA" id="ARBA00022679"/>
    </source>
</evidence>
<gene>
    <name evidence="4" type="ORF">METZ01_LOCUS253177</name>
</gene>
<proteinExistence type="predicted"/>
<dbReference type="GO" id="GO:0016779">
    <property type="term" value="F:nucleotidyltransferase activity"/>
    <property type="evidence" value="ECO:0007669"/>
    <property type="project" value="UniProtKB-KW"/>
</dbReference>
<sequence>MAAGQGIRLRPYTDDRPKCMVSLAGKPLIQHQLDVLEECDVTDVSIVTGYCSDQLEPYGRRRFHNSLYDRTNMVASLICARQQLDGCDDVIVLYGDIVYERRVMDALLGCDASFSTTIDLDCFDLWNLRMEDPLSDMETLKLDENQCIVELGKKARSLSDVQGQYMGLTKIKKDFCS</sequence>
<organism evidence="4">
    <name type="scientific">marine metagenome</name>
    <dbReference type="NCBI Taxonomy" id="408172"/>
    <lineage>
        <taxon>unclassified sequences</taxon>
        <taxon>metagenomes</taxon>
        <taxon>ecological metagenomes</taxon>
    </lineage>
</organism>
<reference evidence="4" key="1">
    <citation type="submission" date="2018-05" db="EMBL/GenBank/DDBJ databases">
        <authorList>
            <person name="Lanie J.A."/>
            <person name="Ng W.-L."/>
            <person name="Kazmierczak K.M."/>
            <person name="Andrzejewski T.M."/>
            <person name="Davidsen T.M."/>
            <person name="Wayne K.J."/>
            <person name="Tettelin H."/>
            <person name="Glass J.I."/>
            <person name="Rusch D."/>
            <person name="Podicherti R."/>
            <person name="Tsui H.-C.T."/>
            <person name="Winkler M.E."/>
        </authorList>
    </citation>
    <scope>NUCLEOTIDE SEQUENCE</scope>
</reference>
<keyword evidence="1" id="KW-0808">Transferase</keyword>
<keyword evidence="2" id="KW-0548">Nucleotidyltransferase</keyword>
<protein>
    <recommendedName>
        <fullName evidence="3">MobA-like NTP transferase domain-containing protein</fullName>
    </recommendedName>
</protein>
<dbReference type="Pfam" id="PF12804">
    <property type="entry name" value="NTP_transf_3"/>
    <property type="match status" value="1"/>
</dbReference>
<name>A0A382IN77_9ZZZZ</name>
<evidence type="ECO:0000313" key="4">
    <source>
        <dbReference type="EMBL" id="SVC00323.1"/>
    </source>
</evidence>
<feature type="domain" description="MobA-like NTP transferase" evidence="3">
    <location>
        <begin position="1"/>
        <end position="108"/>
    </location>
</feature>
<feature type="non-terminal residue" evidence="4">
    <location>
        <position position="177"/>
    </location>
</feature>
<dbReference type="Gene3D" id="3.90.550.10">
    <property type="entry name" value="Spore Coat Polysaccharide Biosynthesis Protein SpsA, Chain A"/>
    <property type="match status" value="1"/>
</dbReference>
<dbReference type="SUPFAM" id="SSF53448">
    <property type="entry name" value="Nucleotide-diphospho-sugar transferases"/>
    <property type="match status" value="1"/>
</dbReference>
<evidence type="ECO:0000256" key="2">
    <source>
        <dbReference type="ARBA" id="ARBA00022695"/>
    </source>
</evidence>
<dbReference type="AlphaFoldDB" id="A0A382IN77"/>